<dbReference type="GO" id="GO:0003677">
    <property type="term" value="F:DNA binding"/>
    <property type="evidence" value="ECO:0007669"/>
    <property type="project" value="InterPro"/>
</dbReference>
<protein>
    <recommendedName>
        <fullName evidence="1">Helix-turn-helix domain-containing protein</fullName>
    </recommendedName>
</protein>
<dbReference type="Proteomes" id="UP000253805">
    <property type="component" value="Unassembled WGS sequence"/>
</dbReference>
<accession>A0A369NXQ3</accession>
<dbReference type="Pfam" id="PF12728">
    <property type="entry name" value="HTH_17"/>
    <property type="match status" value="1"/>
</dbReference>
<dbReference type="RefSeq" id="WP_114549175.1">
    <property type="nucleotide sequence ID" value="NZ_CAKXPL010000013.1"/>
</dbReference>
<name>A0A369NXQ3_9ACTN</name>
<dbReference type="InterPro" id="IPR035069">
    <property type="entry name" value="TTHA1013/TTHA0281-like"/>
</dbReference>
<proteinExistence type="predicted"/>
<evidence type="ECO:0000259" key="1">
    <source>
        <dbReference type="Pfam" id="PF12728"/>
    </source>
</evidence>
<comment type="caution">
    <text evidence="2">The sequence shown here is derived from an EMBL/GenBank/DDBJ whole genome shotgun (WGS) entry which is preliminary data.</text>
</comment>
<dbReference type="EMBL" id="PPUT01000017">
    <property type="protein sequence ID" value="RDC43873.1"/>
    <property type="molecule type" value="Genomic_DNA"/>
</dbReference>
<evidence type="ECO:0000313" key="2">
    <source>
        <dbReference type="EMBL" id="RDC43873.1"/>
    </source>
</evidence>
<evidence type="ECO:0000313" key="3">
    <source>
        <dbReference type="Proteomes" id="UP000253805"/>
    </source>
</evidence>
<organism evidence="2 3">
    <name type="scientific">Adlercreutzia equolifaciens subsp. celatus</name>
    <dbReference type="NCBI Taxonomy" id="394340"/>
    <lineage>
        <taxon>Bacteria</taxon>
        <taxon>Bacillati</taxon>
        <taxon>Actinomycetota</taxon>
        <taxon>Coriobacteriia</taxon>
        <taxon>Eggerthellales</taxon>
        <taxon>Eggerthellaceae</taxon>
        <taxon>Adlercreutzia</taxon>
    </lineage>
</organism>
<dbReference type="SUPFAM" id="SSF143100">
    <property type="entry name" value="TTHA1013/TTHA0281-like"/>
    <property type="match status" value="1"/>
</dbReference>
<dbReference type="InterPro" id="IPR010093">
    <property type="entry name" value="SinI_DNA-bd"/>
</dbReference>
<dbReference type="NCBIfam" id="TIGR01764">
    <property type="entry name" value="excise"/>
    <property type="match status" value="1"/>
</dbReference>
<dbReference type="SUPFAM" id="SSF46955">
    <property type="entry name" value="Putative DNA-binding domain"/>
    <property type="match status" value="1"/>
</dbReference>
<gene>
    <name evidence="2" type="ORF">C1850_07290</name>
</gene>
<reference evidence="2 3" key="1">
    <citation type="journal article" date="2018" name="Elife">
        <title>Discovery and characterization of a prevalent human gut bacterial enzyme sufficient for the inactivation of a family of plant toxins.</title>
        <authorList>
            <person name="Koppel N."/>
            <person name="Bisanz J.E."/>
            <person name="Pandelia M.E."/>
            <person name="Turnbaugh P.J."/>
            <person name="Balskus E.P."/>
        </authorList>
    </citation>
    <scope>NUCLEOTIDE SEQUENCE [LARGE SCALE GENOMIC DNA]</scope>
    <source>
        <strain evidence="2 3">OB21 GAM 11</strain>
    </source>
</reference>
<feature type="domain" description="Helix-turn-helix" evidence="1">
    <location>
        <begin position="89"/>
        <end position="136"/>
    </location>
</feature>
<sequence>MKFLYEAILTPWSGGWEAEFPDLGICTQGDTLFDAAFMAQDLLTLWISQALREGRPLPEPRMDHPAPANGKAIAVAVECDADTPSLTTMTVQEAADILDVSTSRIHAMIRDGILRTEKVGSARLVSADDVIDYFNSPRTAGRPKKVATA</sequence>
<dbReference type="AlphaFoldDB" id="A0A369NXQ3"/>
<dbReference type="InterPro" id="IPR041657">
    <property type="entry name" value="HTH_17"/>
</dbReference>
<dbReference type="Gene3D" id="3.30.160.250">
    <property type="match status" value="1"/>
</dbReference>
<dbReference type="InterPro" id="IPR009061">
    <property type="entry name" value="DNA-bd_dom_put_sf"/>
</dbReference>